<evidence type="ECO:0000259" key="3">
    <source>
        <dbReference type="Pfam" id="PF02852"/>
    </source>
</evidence>
<dbReference type="Pfam" id="PF02852">
    <property type="entry name" value="Pyr_redox_dim"/>
    <property type="match status" value="1"/>
</dbReference>
<comment type="similarity">
    <text evidence="1">Belongs to the class-I pyridine nucleotide-disulfide oxidoreductase family.</text>
</comment>
<dbReference type="GO" id="GO:0004148">
    <property type="term" value="F:dihydrolipoyl dehydrogenase (NADH) activity"/>
    <property type="evidence" value="ECO:0007669"/>
    <property type="project" value="TreeGrafter"/>
</dbReference>
<evidence type="ECO:0000313" key="6">
    <source>
        <dbReference type="Proteomes" id="UP001201163"/>
    </source>
</evidence>
<protein>
    <recommendedName>
        <fullName evidence="3">Pyridine nucleotide-disulphide oxidoreductase dimerisation domain-containing protein</fullName>
    </recommendedName>
</protein>
<keyword evidence="6" id="KW-1185">Reference proteome</keyword>
<dbReference type="InterPro" id="IPR004099">
    <property type="entry name" value="Pyr_nucl-diS_OxRdtase_dimer"/>
</dbReference>
<dbReference type="PANTHER" id="PTHR22912">
    <property type="entry name" value="DISULFIDE OXIDOREDUCTASE"/>
    <property type="match status" value="1"/>
</dbReference>
<proteinExistence type="inferred from homology"/>
<feature type="domain" description="Pyridine nucleotide-disulphide oxidoreductase dimerisation" evidence="3">
    <location>
        <begin position="2"/>
        <end position="78"/>
    </location>
</feature>
<dbReference type="Proteomes" id="UP001201163">
    <property type="component" value="Unassembled WGS sequence"/>
</dbReference>
<dbReference type="InterPro" id="IPR050151">
    <property type="entry name" value="Class-I_Pyr_Nuc-Dis_Oxidored"/>
</dbReference>
<reference evidence="5" key="1">
    <citation type="submission" date="2022-01" db="EMBL/GenBank/DDBJ databases">
        <title>Comparative genomics reveals a dynamic genome evolution in the ectomycorrhizal milk-cap (Lactarius) mushrooms.</title>
        <authorList>
            <consortium name="DOE Joint Genome Institute"/>
            <person name="Lebreton A."/>
            <person name="Tang N."/>
            <person name="Kuo A."/>
            <person name="LaButti K."/>
            <person name="Drula E."/>
            <person name="Barry K."/>
            <person name="Clum A."/>
            <person name="Lipzen A."/>
            <person name="Mousain D."/>
            <person name="Ng V."/>
            <person name="Wang R."/>
            <person name="Wang X."/>
            <person name="Dai Y."/>
            <person name="Henrissat B."/>
            <person name="Grigoriev I.V."/>
            <person name="Guerin-Laguette A."/>
            <person name="Yu F."/>
            <person name="Martin F.M."/>
        </authorList>
    </citation>
    <scope>NUCLEOTIDE SEQUENCE</scope>
    <source>
        <strain evidence="5">QP</strain>
    </source>
</reference>
<dbReference type="GO" id="GO:0006103">
    <property type="term" value="P:2-oxoglutarate metabolic process"/>
    <property type="evidence" value="ECO:0007669"/>
    <property type="project" value="TreeGrafter"/>
</dbReference>
<keyword evidence="2" id="KW-0520">NAD</keyword>
<dbReference type="InterPro" id="IPR016156">
    <property type="entry name" value="FAD/NAD-linked_Rdtase_dimer_sf"/>
</dbReference>
<comment type="caution">
    <text evidence="5">The sequence shown here is derived from an EMBL/GenBank/DDBJ whole genome shotgun (WGS) entry which is preliminary data.</text>
</comment>
<evidence type="ECO:0000313" key="4">
    <source>
        <dbReference type="EMBL" id="KAH8976458.1"/>
    </source>
</evidence>
<dbReference type="Gene3D" id="3.30.390.30">
    <property type="match status" value="1"/>
</dbReference>
<dbReference type="GO" id="GO:0050660">
    <property type="term" value="F:flavin adenine dinucleotide binding"/>
    <property type="evidence" value="ECO:0007669"/>
    <property type="project" value="TreeGrafter"/>
</dbReference>
<dbReference type="EMBL" id="JAKELL010000030">
    <property type="protein sequence ID" value="KAH8990625.1"/>
    <property type="molecule type" value="Genomic_DNA"/>
</dbReference>
<dbReference type="GO" id="GO:0045252">
    <property type="term" value="C:oxoglutarate dehydrogenase complex"/>
    <property type="evidence" value="ECO:0007669"/>
    <property type="project" value="TreeGrafter"/>
</dbReference>
<organism evidence="5 6">
    <name type="scientific">Lactarius akahatsu</name>
    <dbReference type="NCBI Taxonomy" id="416441"/>
    <lineage>
        <taxon>Eukaryota</taxon>
        <taxon>Fungi</taxon>
        <taxon>Dikarya</taxon>
        <taxon>Basidiomycota</taxon>
        <taxon>Agaricomycotina</taxon>
        <taxon>Agaricomycetes</taxon>
        <taxon>Russulales</taxon>
        <taxon>Russulaceae</taxon>
        <taxon>Lactarius</taxon>
    </lineage>
</organism>
<gene>
    <name evidence="5" type="ORF">EDB92DRAFT_1799000</name>
    <name evidence="4" type="ORF">EDB92DRAFT_1811812</name>
</gene>
<evidence type="ECO:0000256" key="2">
    <source>
        <dbReference type="ARBA" id="ARBA00023027"/>
    </source>
</evidence>
<dbReference type="PANTHER" id="PTHR22912:SF151">
    <property type="entry name" value="DIHYDROLIPOYL DEHYDROGENASE, MITOCHONDRIAL"/>
    <property type="match status" value="1"/>
</dbReference>
<sequence length="116" mass="12932">IKYKVGQFLFLTNLQAKTNLDTEGQVKFLIEVKMDHILRVHIISPNAGEMITEGVLVLEYSVSAKDITCMTHAHISCSFLASSSCPDQDLPFPQPTLSEVFHKATLQVSSRNAIHF</sequence>
<dbReference type="EMBL" id="JAKELL010000666">
    <property type="protein sequence ID" value="KAH8976458.1"/>
    <property type="molecule type" value="Genomic_DNA"/>
</dbReference>
<dbReference type="GO" id="GO:0005739">
    <property type="term" value="C:mitochondrion"/>
    <property type="evidence" value="ECO:0007669"/>
    <property type="project" value="TreeGrafter"/>
</dbReference>
<dbReference type="AlphaFoldDB" id="A0AAD4LEG2"/>
<evidence type="ECO:0000256" key="1">
    <source>
        <dbReference type="ARBA" id="ARBA00007532"/>
    </source>
</evidence>
<name>A0AAD4LEG2_9AGAM</name>
<dbReference type="SUPFAM" id="SSF55424">
    <property type="entry name" value="FAD/NAD-linked reductases, dimerisation (C-terminal) domain"/>
    <property type="match status" value="1"/>
</dbReference>
<accession>A0AAD4LEG2</accession>
<feature type="non-terminal residue" evidence="5">
    <location>
        <position position="116"/>
    </location>
</feature>
<evidence type="ECO:0000313" key="5">
    <source>
        <dbReference type="EMBL" id="KAH8990625.1"/>
    </source>
</evidence>